<evidence type="ECO:0000256" key="15">
    <source>
        <dbReference type="ARBA" id="ARBA00033342"/>
    </source>
</evidence>
<keyword evidence="7" id="KW-0653">Protein transport</keyword>
<keyword evidence="6 16" id="KW-0812">Transmembrane</keyword>
<keyword evidence="5" id="KW-1003">Cell membrane</keyword>
<keyword evidence="4" id="KW-0813">Transport</keyword>
<feature type="compositionally biased region" description="Basic and acidic residues" evidence="17">
    <location>
        <begin position="313"/>
        <end position="327"/>
    </location>
</feature>
<evidence type="ECO:0000313" key="21">
    <source>
        <dbReference type="Proteomes" id="UP000386847"/>
    </source>
</evidence>
<evidence type="ECO:0000256" key="12">
    <source>
        <dbReference type="ARBA" id="ARBA00026028"/>
    </source>
</evidence>
<dbReference type="Proteomes" id="UP000386847">
    <property type="component" value="Chromosome"/>
</dbReference>
<evidence type="ECO:0000256" key="13">
    <source>
        <dbReference type="ARBA" id="ARBA00031538"/>
    </source>
</evidence>
<evidence type="ECO:0000256" key="18">
    <source>
        <dbReference type="SAM" id="Phobius"/>
    </source>
</evidence>
<keyword evidence="10" id="KW-0143">Chaperone</keyword>
<comment type="function">
    <text evidence="11">Required for the insertion and/or proper folding and/or complex formation of integral membrane proteins into the membrane. Involved in integration of membrane proteins that insert both dependently and independently of the Sec translocase complex, as well as at least some lipoproteins. Aids folding of multispanning membrane proteins.</text>
</comment>
<dbReference type="PANTHER" id="PTHR12428">
    <property type="entry name" value="OXA1"/>
    <property type="match status" value="1"/>
</dbReference>
<dbReference type="EMBL" id="CP045725">
    <property type="protein sequence ID" value="QGF23306.1"/>
    <property type="molecule type" value="Genomic_DNA"/>
</dbReference>
<feature type="domain" description="Membrane insertase YidC/Oxa/ALB C-terminal" evidence="19">
    <location>
        <begin position="52"/>
        <end position="268"/>
    </location>
</feature>
<dbReference type="RefSeq" id="WP_153571837.1">
    <property type="nucleotide sequence ID" value="NZ_CP045725.1"/>
</dbReference>
<evidence type="ECO:0000259" key="19">
    <source>
        <dbReference type="Pfam" id="PF02096"/>
    </source>
</evidence>
<comment type="subunit">
    <text evidence="12">Interacts with the Sec translocase complex via SecD. Specifically interacts with transmembrane segments of nascent integral membrane proteins during membrane integration.</text>
</comment>
<gene>
    <name evidence="20" type="primary">yidC</name>
    <name evidence="20" type="ORF">Rai3103_06090</name>
</gene>
<feature type="transmembrane region" description="Helical" evidence="18">
    <location>
        <begin position="229"/>
        <end position="254"/>
    </location>
</feature>
<keyword evidence="21" id="KW-1185">Reference proteome</keyword>
<evidence type="ECO:0000256" key="17">
    <source>
        <dbReference type="SAM" id="MobiDB-lite"/>
    </source>
</evidence>
<dbReference type="InterPro" id="IPR001708">
    <property type="entry name" value="YidC/ALB3/OXA1/COX18"/>
</dbReference>
<proteinExistence type="inferred from homology"/>
<evidence type="ECO:0000256" key="4">
    <source>
        <dbReference type="ARBA" id="ARBA00022448"/>
    </source>
</evidence>
<evidence type="ECO:0000256" key="6">
    <source>
        <dbReference type="ARBA" id="ARBA00022692"/>
    </source>
</evidence>
<evidence type="ECO:0000313" key="20">
    <source>
        <dbReference type="EMBL" id="QGF23306.1"/>
    </source>
</evidence>
<evidence type="ECO:0000256" key="3">
    <source>
        <dbReference type="ARBA" id="ARBA00015325"/>
    </source>
</evidence>
<evidence type="ECO:0000256" key="8">
    <source>
        <dbReference type="ARBA" id="ARBA00022989"/>
    </source>
</evidence>
<dbReference type="NCBIfam" id="TIGR03592">
    <property type="entry name" value="yidC_oxa1_cterm"/>
    <property type="match status" value="1"/>
</dbReference>
<accession>A0A5Q2FG76</accession>
<protein>
    <recommendedName>
        <fullName evidence="3">Membrane protein insertase YidC</fullName>
    </recommendedName>
    <alternativeName>
        <fullName evidence="15">Foldase YidC</fullName>
    </alternativeName>
    <alternativeName>
        <fullName evidence="14">Membrane integrase YidC</fullName>
    </alternativeName>
    <alternativeName>
        <fullName evidence="13">Membrane protein YidC</fullName>
    </alternativeName>
</protein>
<dbReference type="PANTHER" id="PTHR12428:SF65">
    <property type="entry name" value="CYTOCHROME C OXIDASE ASSEMBLY PROTEIN COX18, MITOCHONDRIAL"/>
    <property type="match status" value="1"/>
</dbReference>
<evidence type="ECO:0000256" key="9">
    <source>
        <dbReference type="ARBA" id="ARBA00023136"/>
    </source>
</evidence>
<comment type="similarity">
    <text evidence="2">Belongs to the OXA1/ALB3/YidC family. Type 1 subfamily.</text>
</comment>
<name>A0A5Q2FG76_9ACTN</name>
<dbReference type="InterPro" id="IPR047196">
    <property type="entry name" value="YidC_ALB_C"/>
</dbReference>
<dbReference type="Pfam" id="PF02096">
    <property type="entry name" value="60KD_IMP"/>
    <property type="match status" value="1"/>
</dbReference>
<dbReference type="AlphaFoldDB" id="A0A5Q2FG76"/>
<evidence type="ECO:0000256" key="5">
    <source>
        <dbReference type="ARBA" id="ARBA00022475"/>
    </source>
</evidence>
<dbReference type="GO" id="GO:0032977">
    <property type="term" value="F:membrane insertase activity"/>
    <property type="evidence" value="ECO:0007669"/>
    <property type="project" value="InterPro"/>
</dbReference>
<dbReference type="GO" id="GO:0051205">
    <property type="term" value="P:protein insertion into membrane"/>
    <property type="evidence" value="ECO:0007669"/>
    <property type="project" value="TreeGrafter"/>
</dbReference>
<dbReference type="KEGG" id="rain:Rai3103_06090"/>
<organism evidence="20 21">
    <name type="scientific">Raineyella fluvialis</name>
    <dbReference type="NCBI Taxonomy" id="2662261"/>
    <lineage>
        <taxon>Bacteria</taxon>
        <taxon>Bacillati</taxon>
        <taxon>Actinomycetota</taxon>
        <taxon>Actinomycetes</taxon>
        <taxon>Propionibacteriales</taxon>
        <taxon>Propionibacteriaceae</taxon>
        <taxon>Raineyella</taxon>
    </lineage>
</organism>
<evidence type="ECO:0000256" key="7">
    <source>
        <dbReference type="ARBA" id="ARBA00022927"/>
    </source>
</evidence>
<evidence type="ECO:0000256" key="2">
    <source>
        <dbReference type="ARBA" id="ARBA00010527"/>
    </source>
</evidence>
<evidence type="ECO:0000256" key="16">
    <source>
        <dbReference type="RuleBase" id="RU003945"/>
    </source>
</evidence>
<comment type="subcellular location">
    <subcellularLocation>
        <location evidence="1">Cell membrane</location>
        <topology evidence="1">Multi-pass membrane protein</topology>
    </subcellularLocation>
    <subcellularLocation>
        <location evidence="16">Membrane</location>
        <topology evidence="16">Multi-pass membrane protein</topology>
    </subcellularLocation>
</comment>
<feature type="region of interest" description="Disordered" evidence="17">
    <location>
        <begin position="313"/>
        <end position="356"/>
    </location>
</feature>
<dbReference type="GO" id="GO:0015031">
    <property type="term" value="P:protein transport"/>
    <property type="evidence" value="ECO:0007669"/>
    <property type="project" value="UniProtKB-KW"/>
</dbReference>
<dbReference type="NCBIfam" id="NF002350">
    <property type="entry name" value="PRK01315.1"/>
    <property type="match status" value="1"/>
</dbReference>
<dbReference type="InterPro" id="IPR028055">
    <property type="entry name" value="YidC/Oxa/ALB_C"/>
</dbReference>
<evidence type="ECO:0000256" key="10">
    <source>
        <dbReference type="ARBA" id="ARBA00023186"/>
    </source>
</evidence>
<dbReference type="GO" id="GO:0005886">
    <property type="term" value="C:plasma membrane"/>
    <property type="evidence" value="ECO:0007669"/>
    <property type="project" value="UniProtKB-SubCell"/>
</dbReference>
<feature type="transmembrane region" description="Helical" evidence="18">
    <location>
        <begin position="25"/>
        <end position="44"/>
    </location>
</feature>
<evidence type="ECO:0000256" key="1">
    <source>
        <dbReference type="ARBA" id="ARBA00004651"/>
    </source>
</evidence>
<keyword evidence="8 18" id="KW-1133">Transmembrane helix</keyword>
<sequence length="356" mass="39532">MDLFQPLLVPLAGINDFFSAIAQPLYWVVSGIMVGFHWLLAPIFGAGTGAAWGMSIVLLTVAVRAAMIPLFVKQINSTRGMQELQPKLQELQKKYADDRDRLGQETMKLYKEEGVNPMASCLPLLIQMPFFLSLYRVIDGAARGQARGSWLSGPEHQALLDSLTHATIFGVPLSAKFWPFDGGFGGAQVLTAIMTIVMVLAQFFTSRQMYQRNMSPQAMSGPMAQQQKMMVYLLPGMYIFFGATIPVGVLIYLLTTTVWSFGQQEWIIRNNPSPGTPAYLDWEERIRAKGLNPRKVRPGDKLTRARIAELKAAEAAEVAERDQAAPKKEKKTPPPSVATRNQPAQTTRAKRSSKKK</sequence>
<dbReference type="CDD" id="cd20070">
    <property type="entry name" value="5TM_YidC_Alb3"/>
    <property type="match status" value="1"/>
</dbReference>
<feature type="transmembrane region" description="Helical" evidence="18">
    <location>
        <begin position="184"/>
        <end position="204"/>
    </location>
</feature>
<evidence type="ECO:0000256" key="11">
    <source>
        <dbReference type="ARBA" id="ARBA00025034"/>
    </source>
</evidence>
<evidence type="ECO:0000256" key="14">
    <source>
        <dbReference type="ARBA" id="ARBA00033245"/>
    </source>
</evidence>
<feature type="transmembrane region" description="Helical" evidence="18">
    <location>
        <begin position="51"/>
        <end position="72"/>
    </location>
</feature>
<reference evidence="20 21" key="1">
    <citation type="submission" date="2019-10" db="EMBL/GenBank/DDBJ databases">
        <title>Genomic analysis of Raineyella sp. CBA3103.</title>
        <authorList>
            <person name="Roh S.W."/>
        </authorList>
    </citation>
    <scope>NUCLEOTIDE SEQUENCE [LARGE SCALE GENOMIC DNA]</scope>
    <source>
        <strain evidence="20 21">CBA3103</strain>
    </source>
</reference>
<keyword evidence="9 18" id="KW-0472">Membrane</keyword>
<feature type="compositionally biased region" description="Polar residues" evidence="17">
    <location>
        <begin position="338"/>
        <end position="347"/>
    </location>
</feature>